<feature type="region of interest" description="Disordered" evidence="1">
    <location>
        <begin position="234"/>
        <end position="257"/>
    </location>
</feature>
<dbReference type="Proteomes" id="UP000237222">
    <property type="component" value="Unassembled WGS sequence"/>
</dbReference>
<evidence type="ECO:0000313" key="3">
    <source>
        <dbReference type="Proteomes" id="UP000237222"/>
    </source>
</evidence>
<accession>A0A2S4HFC4</accession>
<dbReference type="AlphaFoldDB" id="A0A2S4HFC4"/>
<name>A0A2S4HFC4_9GAMM</name>
<evidence type="ECO:0000256" key="1">
    <source>
        <dbReference type="SAM" id="MobiDB-lite"/>
    </source>
</evidence>
<dbReference type="Pfam" id="PF07277">
    <property type="entry name" value="SapC"/>
    <property type="match status" value="1"/>
</dbReference>
<evidence type="ECO:0008006" key="4">
    <source>
        <dbReference type="Google" id="ProtNLM"/>
    </source>
</evidence>
<evidence type="ECO:0000313" key="2">
    <source>
        <dbReference type="EMBL" id="POP52660.1"/>
    </source>
</evidence>
<proteinExistence type="predicted"/>
<reference evidence="2" key="1">
    <citation type="submission" date="2018-01" db="EMBL/GenBank/DDBJ databases">
        <authorList>
            <person name="Yu X.-D."/>
        </authorList>
    </citation>
    <scope>NUCLEOTIDE SEQUENCE</scope>
    <source>
        <strain evidence="2">ZX-21</strain>
    </source>
</reference>
<feature type="compositionally biased region" description="Polar residues" evidence="1">
    <location>
        <begin position="234"/>
        <end position="250"/>
    </location>
</feature>
<gene>
    <name evidence="2" type="ORF">C0068_10655</name>
</gene>
<organism evidence="2 3">
    <name type="scientific">Zhongshania marina</name>
    <dbReference type="NCBI Taxonomy" id="2304603"/>
    <lineage>
        <taxon>Bacteria</taxon>
        <taxon>Pseudomonadati</taxon>
        <taxon>Pseudomonadota</taxon>
        <taxon>Gammaproteobacteria</taxon>
        <taxon>Cellvibrionales</taxon>
        <taxon>Spongiibacteraceae</taxon>
        <taxon>Zhongshania</taxon>
    </lineage>
</organism>
<sequence length="257" mass="28644">MSRQKVTSIVPVTKDRHTNLRWIPIHDFRPLINSGFVTLLNSELAQVARHYTFGFCRRNDDFIATCILGVGDKPHLFLNEDGSWLENHYIPAKLRVLPFHLEPGAENGKSTLCIDEKLGLSSHSSEGNHFFTEGKPSPALREIMNLIQHIQLDQKASDKAFRALASAGLLMPWGVDLNLGKFNATLNGFYQVNTELLASLPGKDLEELNQLGALNAAFLQIFSMQHIDTLQSKFTQTESDEPNSSPFSSGESDKIPV</sequence>
<dbReference type="InterPro" id="IPR010836">
    <property type="entry name" value="SapC"/>
</dbReference>
<protein>
    <recommendedName>
        <fullName evidence="4">SapC family protein</fullName>
    </recommendedName>
</protein>
<comment type="caution">
    <text evidence="2">The sequence shown here is derived from an EMBL/GenBank/DDBJ whole genome shotgun (WGS) entry which is preliminary data.</text>
</comment>
<dbReference type="EMBL" id="PQGG01000026">
    <property type="protein sequence ID" value="POP52660.1"/>
    <property type="molecule type" value="Genomic_DNA"/>
</dbReference>